<dbReference type="PROSITE" id="PS50123">
    <property type="entry name" value="CHER"/>
    <property type="match status" value="1"/>
</dbReference>
<dbReference type="Pfam" id="PF01739">
    <property type="entry name" value="CheR"/>
    <property type="match status" value="1"/>
</dbReference>
<dbReference type="GO" id="GO:0032259">
    <property type="term" value="P:methylation"/>
    <property type="evidence" value="ECO:0007669"/>
    <property type="project" value="UniProtKB-KW"/>
</dbReference>
<dbReference type="Gene3D" id="3.40.50.150">
    <property type="entry name" value="Vaccinia Virus protein VP39"/>
    <property type="match status" value="1"/>
</dbReference>
<evidence type="ECO:0000259" key="6">
    <source>
        <dbReference type="PROSITE" id="PS50123"/>
    </source>
</evidence>
<dbReference type="RefSeq" id="WP_072795635.1">
    <property type="nucleotide sequence ID" value="NZ_FRAQ01000001.1"/>
</dbReference>
<dbReference type="Pfam" id="PF03705">
    <property type="entry name" value="CheR_N"/>
    <property type="match status" value="1"/>
</dbReference>
<gene>
    <name evidence="7" type="ORF">SAMN05216369_0766</name>
</gene>
<dbReference type="SUPFAM" id="SSF53335">
    <property type="entry name" value="S-adenosyl-L-methionine-dependent methyltransferases"/>
    <property type="match status" value="1"/>
</dbReference>
<dbReference type="Proteomes" id="UP000184497">
    <property type="component" value="Unassembled WGS sequence"/>
</dbReference>
<evidence type="ECO:0000256" key="4">
    <source>
        <dbReference type="ARBA" id="ARBA00022679"/>
    </source>
</evidence>
<evidence type="ECO:0000256" key="1">
    <source>
        <dbReference type="ARBA" id="ARBA00001541"/>
    </source>
</evidence>
<dbReference type="GO" id="GO:0008983">
    <property type="term" value="F:protein-glutamate O-methyltransferase activity"/>
    <property type="evidence" value="ECO:0007669"/>
    <property type="project" value="UniProtKB-EC"/>
</dbReference>
<keyword evidence="3 7" id="KW-0489">Methyltransferase</keyword>
<feature type="domain" description="CheR-type methyltransferase" evidence="6">
    <location>
        <begin position="16"/>
        <end position="271"/>
    </location>
</feature>
<dbReference type="SUPFAM" id="SSF47757">
    <property type="entry name" value="Chemotaxis receptor methyltransferase CheR, N-terminal domain"/>
    <property type="match status" value="1"/>
</dbReference>
<dbReference type="InterPro" id="IPR022642">
    <property type="entry name" value="CheR_C"/>
</dbReference>
<dbReference type="InterPro" id="IPR050903">
    <property type="entry name" value="Bact_Chemotaxis_MeTrfase"/>
</dbReference>
<comment type="catalytic activity">
    <reaction evidence="1">
        <text>L-glutamyl-[protein] + S-adenosyl-L-methionine = [protein]-L-glutamate 5-O-methyl ester + S-adenosyl-L-homocysteine</text>
        <dbReference type="Rhea" id="RHEA:24452"/>
        <dbReference type="Rhea" id="RHEA-COMP:10208"/>
        <dbReference type="Rhea" id="RHEA-COMP:10311"/>
        <dbReference type="ChEBI" id="CHEBI:29973"/>
        <dbReference type="ChEBI" id="CHEBI:57856"/>
        <dbReference type="ChEBI" id="CHEBI:59789"/>
        <dbReference type="ChEBI" id="CHEBI:82795"/>
        <dbReference type="EC" id="2.1.1.80"/>
    </reaction>
</comment>
<keyword evidence="4 7" id="KW-0808">Transferase</keyword>
<keyword evidence="5" id="KW-0949">S-adenosyl-L-methionine</keyword>
<dbReference type="SMART" id="SM00138">
    <property type="entry name" value="MeTrc"/>
    <property type="match status" value="1"/>
</dbReference>
<keyword evidence="8" id="KW-1185">Reference proteome</keyword>
<dbReference type="InterPro" id="IPR022641">
    <property type="entry name" value="CheR_N"/>
</dbReference>
<evidence type="ECO:0000256" key="2">
    <source>
        <dbReference type="ARBA" id="ARBA00012534"/>
    </source>
</evidence>
<dbReference type="EC" id="2.1.1.80" evidence="2"/>
<dbReference type="InterPro" id="IPR036804">
    <property type="entry name" value="CheR_N_sf"/>
</dbReference>
<evidence type="ECO:0000313" key="8">
    <source>
        <dbReference type="Proteomes" id="UP000184497"/>
    </source>
</evidence>
<evidence type="ECO:0000256" key="3">
    <source>
        <dbReference type="ARBA" id="ARBA00022603"/>
    </source>
</evidence>
<accession>A0A1M6Q8Y6</accession>
<dbReference type="EMBL" id="FRAQ01000001">
    <property type="protein sequence ID" value="SHK16754.1"/>
    <property type="molecule type" value="Genomic_DNA"/>
</dbReference>
<dbReference type="PRINTS" id="PR00996">
    <property type="entry name" value="CHERMTFRASE"/>
</dbReference>
<dbReference type="PANTHER" id="PTHR24422:SF19">
    <property type="entry name" value="CHEMOTAXIS PROTEIN METHYLTRANSFERASE"/>
    <property type="match status" value="1"/>
</dbReference>
<proteinExistence type="predicted"/>
<dbReference type="AlphaFoldDB" id="A0A1M6Q8Y6"/>
<evidence type="ECO:0000256" key="5">
    <source>
        <dbReference type="ARBA" id="ARBA00022691"/>
    </source>
</evidence>
<dbReference type="STRING" id="564117.SAMN05216369_0766"/>
<evidence type="ECO:0000313" key="7">
    <source>
        <dbReference type="EMBL" id="SHK16754.1"/>
    </source>
</evidence>
<dbReference type="InterPro" id="IPR000780">
    <property type="entry name" value="CheR_MeTrfase"/>
</dbReference>
<reference evidence="8" key="1">
    <citation type="submission" date="2016-11" db="EMBL/GenBank/DDBJ databases">
        <authorList>
            <person name="Varghese N."/>
            <person name="Submissions S."/>
        </authorList>
    </citation>
    <scope>NUCLEOTIDE SEQUENCE [LARGE SCALE GENOMIC DNA]</scope>
    <source>
        <strain evidence="8">CGMCC 1.10835</strain>
    </source>
</reference>
<dbReference type="OrthoDB" id="9816309at2"/>
<name>A0A1M6Q8Y6_9GAMM</name>
<organism evidence="7 8">
    <name type="scientific">Marinobacter antarcticus</name>
    <dbReference type="NCBI Taxonomy" id="564117"/>
    <lineage>
        <taxon>Bacteria</taxon>
        <taxon>Pseudomonadati</taxon>
        <taxon>Pseudomonadota</taxon>
        <taxon>Gammaproteobacteria</taxon>
        <taxon>Pseudomonadales</taxon>
        <taxon>Marinobacteraceae</taxon>
        <taxon>Marinobacter</taxon>
    </lineage>
</organism>
<dbReference type="PANTHER" id="PTHR24422">
    <property type="entry name" value="CHEMOTAXIS PROTEIN METHYLTRANSFERASE"/>
    <property type="match status" value="1"/>
</dbReference>
<dbReference type="InterPro" id="IPR029063">
    <property type="entry name" value="SAM-dependent_MTases_sf"/>
</dbReference>
<dbReference type="Gene3D" id="1.10.155.10">
    <property type="entry name" value="Chemotaxis receptor methyltransferase CheR, N-terminal domain"/>
    <property type="match status" value="1"/>
</dbReference>
<protein>
    <recommendedName>
        <fullName evidence="2">protein-glutamate O-methyltransferase</fullName>
        <ecNumber evidence="2">2.1.1.80</ecNumber>
    </recommendedName>
</protein>
<sequence>MSELHNNPSPAESTWFLRRLPDMDEAQFSQWQALLEDRTGMTLPAERRSFLETNLAIRMREIGCSSYQAYYETIVFGPDAIREWSTLVDRVTVQETRFFRDPDAFRLVADYILTRPREQFRKHALEAWSVGCSTGEEPYTLAMVLNECMNQLALQPLYGVTGSDISSPVIEKARAGQFNARKLQGMEENMKTRYFRPAERNTVEIVDSIRERVCFTRLNVLDLDKAPMHGMNIIFCQNLLIYFRRWRRRDIVRRLAERLAPGGLLVLGQGELTDWQPPGLQRVPSEHVLAWIKRQTDEE</sequence>